<comment type="subcellular location">
    <subcellularLocation>
        <location evidence="1">Cell membrane</location>
        <topology evidence="1">Multi-pass membrane protein</topology>
    </subcellularLocation>
</comment>
<feature type="transmembrane region" description="Helical" evidence="10">
    <location>
        <begin position="417"/>
        <end position="433"/>
    </location>
</feature>
<keyword evidence="7 9" id="KW-0472">Membrane</keyword>
<evidence type="ECO:0000256" key="6">
    <source>
        <dbReference type="ARBA" id="ARBA00022989"/>
    </source>
</evidence>
<dbReference type="Pfam" id="PF03062">
    <property type="entry name" value="MBOAT"/>
    <property type="match status" value="1"/>
</dbReference>
<dbReference type="RefSeq" id="WP_135761356.1">
    <property type="nucleotide sequence ID" value="NZ_RQHW01000047.1"/>
</dbReference>
<evidence type="ECO:0000256" key="7">
    <source>
        <dbReference type="ARBA" id="ARBA00023136"/>
    </source>
</evidence>
<evidence type="ECO:0000256" key="1">
    <source>
        <dbReference type="ARBA" id="ARBA00004651"/>
    </source>
</evidence>
<accession>A0A4R9LWK7</accession>
<feature type="transmembrane region" description="Helical" evidence="10">
    <location>
        <begin position="448"/>
        <end position="467"/>
    </location>
</feature>
<comment type="caution">
    <text evidence="11">The sequence shown here is derived from an EMBL/GenBank/DDBJ whole genome shotgun (WGS) entry which is preliminary data.</text>
</comment>
<dbReference type="AlphaFoldDB" id="A0A4R9LWK7"/>
<dbReference type="PIRSF" id="PIRSF016636">
    <property type="entry name" value="AlgI_DltB"/>
    <property type="match status" value="1"/>
</dbReference>
<keyword evidence="3 9" id="KW-1003">Cell membrane</keyword>
<proteinExistence type="inferred from homology"/>
<dbReference type="GO" id="GO:0042121">
    <property type="term" value="P:alginic acid biosynthetic process"/>
    <property type="evidence" value="ECO:0007669"/>
    <property type="project" value="InterPro"/>
</dbReference>
<evidence type="ECO:0000256" key="8">
    <source>
        <dbReference type="ARBA" id="ARBA00023315"/>
    </source>
</evidence>
<feature type="transmembrane region" description="Helical" evidence="10">
    <location>
        <begin position="155"/>
        <end position="174"/>
    </location>
</feature>
<evidence type="ECO:0000313" key="11">
    <source>
        <dbReference type="EMBL" id="TGN18673.1"/>
    </source>
</evidence>
<dbReference type="InterPro" id="IPR004299">
    <property type="entry name" value="MBOAT_fam"/>
</dbReference>
<name>A0A4R9LWK7_9LEPT</name>
<keyword evidence="4 9" id="KW-0808">Transferase</keyword>
<gene>
    <name evidence="11" type="ORF">EHS15_14975</name>
</gene>
<evidence type="ECO:0000256" key="10">
    <source>
        <dbReference type="SAM" id="Phobius"/>
    </source>
</evidence>
<dbReference type="InterPro" id="IPR028362">
    <property type="entry name" value="AlgI"/>
</dbReference>
<comment type="similarity">
    <text evidence="2 9">Belongs to the membrane-bound acyltransferase family.</text>
</comment>
<keyword evidence="12" id="KW-1185">Reference proteome</keyword>
<evidence type="ECO:0000256" key="5">
    <source>
        <dbReference type="ARBA" id="ARBA00022692"/>
    </source>
</evidence>
<keyword evidence="8 9" id="KW-0012">Acyltransferase</keyword>
<evidence type="ECO:0000313" key="12">
    <source>
        <dbReference type="Proteomes" id="UP000298058"/>
    </source>
</evidence>
<evidence type="ECO:0000256" key="9">
    <source>
        <dbReference type="PIRNR" id="PIRNR016636"/>
    </source>
</evidence>
<reference evidence="11" key="1">
    <citation type="journal article" date="2019" name="PLoS Negl. Trop. Dis.">
        <title>Revisiting the worldwide diversity of Leptospira species in the environment.</title>
        <authorList>
            <person name="Vincent A.T."/>
            <person name="Schiettekatte O."/>
            <person name="Bourhy P."/>
            <person name="Veyrier F.J."/>
            <person name="Picardeau M."/>
        </authorList>
    </citation>
    <scope>NUCLEOTIDE SEQUENCE [LARGE SCALE GENOMIC DNA]</scope>
    <source>
        <strain evidence="11">201300427</strain>
    </source>
</reference>
<dbReference type="PANTHER" id="PTHR13285:SF23">
    <property type="entry name" value="TEICHOIC ACID D-ALANYLTRANSFERASE"/>
    <property type="match status" value="1"/>
</dbReference>
<feature type="transmembrane region" description="Helical" evidence="10">
    <location>
        <begin position="29"/>
        <end position="59"/>
    </location>
</feature>
<dbReference type="GO" id="GO:0016746">
    <property type="term" value="F:acyltransferase activity"/>
    <property type="evidence" value="ECO:0007669"/>
    <property type="project" value="UniProtKB-KW"/>
</dbReference>
<keyword evidence="6 10" id="KW-1133">Transmembrane helix</keyword>
<feature type="transmembrane region" description="Helical" evidence="10">
    <location>
        <begin position="313"/>
        <end position="346"/>
    </location>
</feature>
<dbReference type="GO" id="GO:0005886">
    <property type="term" value="C:plasma membrane"/>
    <property type="evidence" value="ECO:0007669"/>
    <property type="project" value="UniProtKB-SubCell"/>
</dbReference>
<organism evidence="11 12">
    <name type="scientific">Leptospira idonii</name>
    <dbReference type="NCBI Taxonomy" id="1193500"/>
    <lineage>
        <taxon>Bacteria</taxon>
        <taxon>Pseudomonadati</taxon>
        <taxon>Spirochaetota</taxon>
        <taxon>Spirochaetia</taxon>
        <taxon>Leptospirales</taxon>
        <taxon>Leptospiraceae</taxon>
        <taxon>Leptospira</taxon>
    </lineage>
</organism>
<dbReference type="InterPro" id="IPR051085">
    <property type="entry name" value="MB_O-acyltransferase"/>
</dbReference>
<dbReference type="PIRSF" id="PIRSF500217">
    <property type="entry name" value="AlgI"/>
    <property type="match status" value="1"/>
</dbReference>
<evidence type="ECO:0000256" key="3">
    <source>
        <dbReference type="ARBA" id="ARBA00022475"/>
    </source>
</evidence>
<feature type="transmembrane region" description="Helical" evidence="10">
    <location>
        <begin position="71"/>
        <end position="94"/>
    </location>
</feature>
<dbReference type="PANTHER" id="PTHR13285">
    <property type="entry name" value="ACYLTRANSFERASE"/>
    <property type="match status" value="1"/>
</dbReference>
<dbReference type="OrthoDB" id="316243at2"/>
<sequence>MKFTSLSFLLFFLVVYVLNWSIRGQWRLVFLFVASLLFYAAWSIPFAFHFLGLVAFNHFCNLKIQKNSKSWAFPILLFVNLTNLFLFKYFYFFWDSLLYLTGSSMFQPEVIRNFLDSQFGFESITLPLAISFYTFQMIAYSVDVKRGEAKENPNFLKYALFVFFFPQLVAGPIVRHGEFFYQLDRLSATKHQLFEGFYLVFLGLLKKVVVADNLSPVIDPVFLNPDQYDGLTNFMVLFGYAARIFCDFSGYTDMARGLGKLLGIDLPENFRAPYLSVSIRELWTRWHITLSSWIKDYIYFPLGGSRVSEFRSYINLLITFSLAGIWHGANITFLVWGFTHGVVLSIERKWELYRKSKGIDVRLPLPTYKKVLGTVYAFLFFCLMIPFFNAPDMPRAIQLLQFTFFGHAGERSPKLEFIFYSMLITFLFNYMQMKEDFPRKEWSTKKSLVFLTAFGFVSLILLGYLAPGGTEFIYFQF</sequence>
<feature type="transmembrane region" description="Helical" evidence="10">
    <location>
        <begin position="124"/>
        <end position="143"/>
    </location>
</feature>
<evidence type="ECO:0000256" key="2">
    <source>
        <dbReference type="ARBA" id="ARBA00010323"/>
    </source>
</evidence>
<keyword evidence="5 10" id="KW-0812">Transmembrane</keyword>
<feature type="transmembrane region" description="Helical" evidence="10">
    <location>
        <begin position="367"/>
        <end position="388"/>
    </location>
</feature>
<dbReference type="EMBL" id="RQHW01000047">
    <property type="protein sequence ID" value="TGN18673.1"/>
    <property type="molecule type" value="Genomic_DNA"/>
</dbReference>
<dbReference type="Proteomes" id="UP000298058">
    <property type="component" value="Unassembled WGS sequence"/>
</dbReference>
<evidence type="ECO:0000256" key="4">
    <source>
        <dbReference type="ARBA" id="ARBA00022679"/>
    </source>
</evidence>
<dbReference type="InterPro" id="IPR024194">
    <property type="entry name" value="Ac/AlaTfrase_AlgI/DltB"/>
</dbReference>
<protein>
    <submittedName>
        <fullName evidence="11">MBOAT family protein</fullName>
    </submittedName>
</protein>